<reference evidence="13" key="1">
    <citation type="journal article" date="2019" name="Int. J. Syst. Evol. Microbiol.">
        <title>The Global Catalogue of Microorganisms (GCM) 10K type strain sequencing project: providing services to taxonomists for standard genome sequencing and annotation.</title>
        <authorList>
            <consortium name="The Broad Institute Genomics Platform"/>
            <consortium name="The Broad Institute Genome Sequencing Center for Infectious Disease"/>
            <person name="Wu L."/>
            <person name="Ma J."/>
        </authorList>
    </citation>
    <scope>NUCLEOTIDE SEQUENCE [LARGE SCALE GENOMIC DNA]</scope>
    <source>
        <strain evidence="13">CCUG 53915</strain>
    </source>
</reference>
<evidence type="ECO:0000259" key="11">
    <source>
        <dbReference type="PROSITE" id="PS50885"/>
    </source>
</evidence>
<keyword evidence="5 9" id="KW-0472">Membrane</keyword>
<dbReference type="Gene3D" id="6.10.340.10">
    <property type="match status" value="1"/>
</dbReference>
<dbReference type="Pfam" id="PF00672">
    <property type="entry name" value="HAMP"/>
    <property type="match status" value="1"/>
</dbReference>
<dbReference type="PROSITE" id="PS50111">
    <property type="entry name" value="CHEMOTAXIS_TRANSDUC_2"/>
    <property type="match status" value="1"/>
</dbReference>
<evidence type="ECO:0000256" key="3">
    <source>
        <dbReference type="ARBA" id="ARBA00022692"/>
    </source>
</evidence>
<sequence>MNEVGTTGIKNNVMSALNMIAVLNDDVQNGTLTLKEAQSKAAEKLVGPMLADGTRALENRVDMGEYGYYFVLDEDGNAIVHPTLEGQNLYDSQAPDGMYTTKETIEAAKNGGGFVTFDFELPNSEKISPKIVYAEMDPAWGWIVVSGTYLTDFNSGANDLLITLSIVLGITLIVGTIVIIWFSNHLSRPIKLVTEKVGKVADGNLLSEQLNIRNKDEIGELASYTNRMTDNLKQMIGQVSTASMQVAATSEELSASSEQTSRSVEQVTSSIQDIAEGADAQMAKTKDSSDAMNRIAKELEQISTAMKRTDAASTETSRTAQSGYKVITQTINHMQTIQQETTSTAFAINELGNKSKEITNILSMITNVAEQTNLLALNAAIEAARAGEHGRGFAVVANEVKLLAEQSADSARQISSLIKTIQE</sequence>
<dbReference type="SMART" id="SM00304">
    <property type="entry name" value="HAMP"/>
    <property type="match status" value="2"/>
</dbReference>
<dbReference type="InterPro" id="IPR004090">
    <property type="entry name" value="Chemotax_Me-accpt_rcpt"/>
</dbReference>
<evidence type="ECO:0000256" key="8">
    <source>
        <dbReference type="PROSITE-ProRule" id="PRU00284"/>
    </source>
</evidence>
<dbReference type="PANTHER" id="PTHR32089">
    <property type="entry name" value="METHYL-ACCEPTING CHEMOTAXIS PROTEIN MCPB"/>
    <property type="match status" value="1"/>
</dbReference>
<dbReference type="InterPro" id="IPR033480">
    <property type="entry name" value="sCache_2"/>
</dbReference>
<organism evidence="12 13">
    <name type="scientific">Sporosarcina contaminans</name>
    <dbReference type="NCBI Taxonomy" id="633403"/>
    <lineage>
        <taxon>Bacteria</taxon>
        <taxon>Bacillati</taxon>
        <taxon>Bacillota</taxon>
        <taxon>Bacilli</taxon>
        <taxon>Bacillales</taxon>
        <taxon>Caryophanaceae</taxon>
        <taxon>Sporosarcina</taxon>
    </lineage>
</organism>
<comment type="subcellular location">
    <subcellularLocation>
        <location evidence="1">Cell membrane</location>
        <topology evidence="1">Multi-pass membrane protein</topology>
    </subcellularLocation>
</comment>
<evidence type="ECO:0000256" key="4">
    <source>
        <dbReference type="ARBA" id="ARBA00022989"/>
    </source>
</evidence>
<dbReference type="InterPro" id="IPR003660">
    <property type="entry name" value="HAMP_dom"/>
</dbReference>
<comment type="caution">
    <text evidence="12">The sequence shown here is derived from an EMBL/GenBank/DDBJ whole genome shotgun (WGS) entry which is preliminary data.</text>
</comment>
<feature type="domain" description="Methyl-accepting transducer" evidence="10">
    <location>
        <begin position="256"/>
        <end position="423"/>
    </location>
</feature>
<evidence type="ECO:0000256" key="6">
    <source>
        <dbReference type="ARBA" id="ARBA00023224"/>
    </source>
</evidence>
<protein>
    <submittedName>
        <fullName evidence="12">Methyl-accepting chemotaxis protein</fullName>
    </submittedName>
</protein>
<evidence type="ECO:0000259" key="10">
    <source>
        <dbReference type="PROSITE" id="PS50111"/>
    </source>
</evidence>
<evidence type="ECO:0000256" key="1">
    <source>
        <dbReference type="ARBA" id="ARBA00004651"/>
    </source>
</evidence>
<dbReference type="SMART" id="SM00283">
    <property type="entry name" value="MA"/>
    <property type="match status" value="1"/>
</dbReference>
<evidence type="ECO:0000256" key="7">
    <source>
        <dbReference type="ARBA" id="ARBA00029447"/>
    </source>
</evidence>
<dbReference type="Gene3D" id="1.10.287.950">
    <property type="entry name" value="Methyl-accepting chemotaxis protein"/>
    <property type="match status" value="1"/>
</dbReference>
<comment type="similarity">
    <text evidence="7">Belongs to the methyl-accepting chemotaxis (MCP) protein family.</text>
</comment>
<name>A0ABW3U200_9BACL</name>
<dbReference type="PANTHER" id="PTHR32089:SF114">
    <property type="entry name" value="METHYL-ACCEPTING CHEMOTAXIS PROTEIN MCPB"/>
    <property type="match status" value="1"/>
</dbReference>
<dbReference type="SUPFAM" id="SSF58104">
    <property type="entry name" value="Methyl-accepting chemotaxis protein (MCP) signaling domain"/>
    <property type="match status" value="1"/>
</dbReference>
<dbReference type="SMART" id="SM01049">
    <property type="entry name" value="Cache_2"/>
    <property type="match status" value="1"/>
</dbReference>
<keyword evidence="2" id="KW-1003">Cell membrane</keyword>
<evidence type="ECO:0000313" key="13">
    <source>
        <dbReference type="Proteomes" id="UP001597231"/>
    </source>
</evidence>
<dbReference type="Pfam" id="PF00015">
    <property type="entry name" value="MCPsignal"/>
    <property type="match status" value="1"/>
</dbReference>
<proteinExistence type="inferred from homology"/>
<gene>
    <name evidence="12" type="ORF">ACFQ38_11105</name>
</gene>
<dbReference type="Gene3D" id="3.30.450.20">
    <property type="entry name" value="PAS domain"/>
    <property type="match status" value="1"/>
</dbReference>
<keyword evidence="3 9" id="KW-0812">Transmembrane</keyword>
<evidence type="ECO:0000256" key="2">
    <source>
        <dbReference type="ARBA" id="ARBA00022475"/>
    </source>
</evidence>
<evidence type="ECO:0000313" key="12">
    <source>
        <dbReference type="EMBL" id="MFD1205647.1"/>
    </source>
</evidence>
<dbReference type="PRINTS" id="PR00260">
    <property type="entry name" value="CHEMTRNSDUCR"/>
</dbReference>
<dbReference type="EMBL" id="JBHTLT010000049">
    <property type="protein sequence ID" value="MFD1205647.1"/>
    <property type="molecule type" value="Genomic_DNA"/>
</dbReference>
<keyword evidence="4 9" id="KW-1133">Transmembrane helix</keyword>
<evidence type="ECO:0000256" key="9">
    <source>
        <dbReference type="SAM" id="Phobius"/>
    </source>
</evidence>
<feature type="transmembrane region" description="Helical" evidence="9">
    <location>
        <begin position="160"/>
        <end position="182"/>
    </location>
</feature>
<accession>A0ABW3U200</accession>
<evidence type="ECO:0000256" key="5">
    <source>
        <dbReference type="ARBA" id="ARBA00023136"/>
    </source>
</evidence>
<feature type="domain" description="HAMP" evidence="11">
    <location>
        <begin position="184"/>
        <end position="237"/>
    </location>
</feature>
<dbReference type="PROSITE" id="PS50885">
    <property type="entry name" value="HAMP"/>
    <property type="match status" value="1"/>
</dbReference>
<dbReference type="RefSeq" id="WP_381480879.1">
    <property type="nucleotide sequence ID" value="NZ_JBHTLT010000049.1"/>
</dbReference>
<keyword evidence="6 8" id="KW-0807">Transducer</keyword>
<dbReference type="InterPro" id="IPR004089">
    <property type="entry name" value="MCPsignal_dom"/>
</dbReference>
<dbReference type="Pfam" id="PF17200">
    <property type="entry name" value="sCache_2"/>
    <property type="match status" value="1"/>
</dbReference>
<dbReference type="CDD" id="cd06225">
    <property type="entry name" value="HAMP"/>
    <property type="match status" value="1"/>
</dbReference>
<dbReference type="Proteomes" id="UP001597231">
    <property type="component" value="Unassembled WGS sequence"/>
</dbReference>
<keyword evidence="13" id="KW-1185">Reference proteome</keyword>